<feature type="domain" description="Peptidase S26" evidence="4">
    <location>
        <begin position="31"/>
        <end position="181"/>
    </location>
</feature>
<gene>
    <name evidence="5" type="ORF">SAMN05421811_105116</name>
</gene>
<keyword evidence="6" id="KW-1185">Reference proteome</keyword>
<comment type="catalytic activity">
    <reaction evidence="3">
        <text>Cleavage of hydrophobic, N-terminal signal or leader sequences from secreted and periplasmic proteins.</text>
        <dbReference type="EC" id="3.4.21.89"/>
    </reaction>
</comment>
<dbReference type="InterPro" id="IPR019533">
    <property type="entry name" value="Peptidase_S26"/>
</dbReference>
<dbReference type="InterPro" id="IPR036286">
    <property type="entry name" value="LexA/Signal_pep-like_sf"/>
</dbReference>
<evidence type="ECO:0000313" key="5">
    <source>
        <dbReference type="EMBL" id="SET99183.1"/>
    </source>
</evidence>
<dbReference type="GO" id="GO:0009003">
    <property type="term" value="F:signal peptidase activity"/>
    <property type="evidence" value="ECO:0007669"/>
    <property type="project" value="UniProtKB-EC"/>
</dbReference>
<dbReference type="GO" id="GO:0004252">
    <property type="term" value="F:serine-type endopeptidase activity"/>
    <property type="evidence" value="ECO:0007669"/>
    <property type="project" value="InterPro"/>
</dbReference>
<evidence type="ECO:0000259" key="4">
    <source>
        <dbReference type="Pfam" id="PF10502"/>
    </source>
</evidence>
<dbReference type="SUPFAM" id="SSF51306">
    <property type="entry name" value="LexA/Signal peptidase"/>
    <property type="match status" value="1"/>
</dbReference>
<dbReference type="PRINTS" id="PR00727">
    <property type="entry name" value="LEADERPTASE"/>
</dbReference>
<dbReference type="Proteomes" id="UP000199361">
    <property type="component" value="Unassembled WGS sequence"/>
</dbReference>
<name>A0A1I0IPS3_9ACTN</name>
<proteinExistence type="inferred from homology"/>
<evidence type="ECO:0000256" key="3">
    <source>
        <dbReference type="RuleBase" id="RU362042"/>
    </source>
</evidence>
<reference evidence="5 6" key="1">
    <citation type="submission" date="2016-10" db="EMBL/GenBank/DDBJ databases">
        <authorList>
            <person name="de Groot N.N."/>
        </authorList>
    </citation>
    <scope>NUCLEOTIDE SEQUENCE [LARGE SCALE GENOMIC DNA]</scope>
    <source>
        <strain evidence="5 6">CGMCC 4.5598</strain>
    </source>
</reference>
<evidence type="ECO:0000256" key="2">
    <source>
        <dbReference type="ARBA" id="ARBA00009370"/>
    </source>
</evidence>
<dbReference type="CDD" id="cd06530">
    <property type="entry name" value="S26_SPase_I"/>
    <property type="match status" value="1"/>
</dbReference>
<dbReference type="AlphaFoldDB" id="A0A1I0IPS3"/>
<comment type="subcellular location">
    <subcellularLocation>
        <location evidence="1">Cell membrane</location>
        <topology evidence="1">Single-pass type II membrane protein</topology>
    </subcellularLocation>
    <subcellularLocation>
        <location evidence="3">Membrane</location>
        <topology evidence="3">Single-pass type II membrane protein</topology>
    </subcellularLocation>
</comment>
<dbReference type="EMBL" id="FOHX01000005">
    <property type="protein sequence ID" value="SET99183.1"/>
    <property type="molecule type" value="Genomic_DNA"/>
</dbReference>
<protein>
    <recommendedName>
        <fullName evidence="3">Signal peptidase I</fullName>
        <ecNumber evidence="3">3.4.21.89</ecNumber>
    </recommendedName>
</protein>
<keyword evidence="3" id="KW-0645">Protease</keyword>
<dbReference type="InterPro" id="IPR000223">
    <property type="entry name" value="Pept_S26A_signal_pept_1"/>
</dbReference>
<comment type="similarity">
    <text evidence="2 3">Belongs to the peptidase S26 family.</text>
</comment>
<dbReference type="NCBIfam" id="TIGR02227">
    <property type="entry name" value="sigpep_I_bact"/>
    <property type="match status" value="1"/>
</dbReference>
<sequence length="193" mass="20715">MLNVGRHVRHNALVIRTRLYALSLALLLVPLSACGLADADLGGFTMSSESMEPTIKKGTRLSVRRTSDYDPRTGDIVLYRTPEGWRDTTAGDERVGRVIGTPESTVKCCGAGGRLELSGKALEEPYLAQPPASHKAFDIQVPRGRLWIMSDNRHIALDSRAYRDAPGGGTIEIADVIGVIEASHSSEAGAGAF</sequence>
<keyword evidence="3" id="KW-0378">Hydrolase</keyword>
<dbReference type="PANTHER" id="PTHR43390">
    <property type="entry name" value="SIGNAL PEPTIDASE I"/>
    <property type="match status" value="1"/>
</dbReference>
<evidence type="ECO:0000313" key="6">
    <source>
        <dbReference type="Proteomes" id="UP000199361"/>
    </source>
</evidence>
<dbReference type="GO" id="GO:0005886">
    <property type="term" value="C:plasma membrane"/>
    <property type="evidence" value="ECO:0007669"/>
    <property type="project" value="UniProtKB-SubCell"/>
</dbReference>
<dbReference type="STRING" id="568860.SAMN05421811_105116"/>
<dbReference type="Gene3D" id="2.10.109.10">
    <property type="entry name" value="Umud Fragment, subunit A"/>
    <property type="match status" value="1"/>
</dbReference>
<organism evidence="5 6">
    <name type="scientific">Nonomuraea wenchangensis</name>
    <dbReference type="NCBI Taxonomy" id="568860"/>
    <lineage>
        <taxon>Bacteria</taxon>
        <taxon>Bacillati</taxon>
        <taxon>Actinomycetota</taxon>
        <taxon>Actinomycetes</taxon>
        <taxon>Streptosporangiales</taxon>
        <taxon>Streptosporangiaceae</taxon>
        <taxon>Nonomuraea</taxon>
    </lineage>
</organism>
<accession>A0A1I0IPS3</accession>
<dbReference type="GO" id="GO:0006465">
    <property type="term" value="P:signal peptide processing"/>
    <property type="evidence" value="ECO:0007669"/>
    <property type="project" value="InterPro"/>
</dbReference>
<evidence type="ECO:0000256" key="1">
    <source>
        <dbReference type="ARBA" id="ARBA00004401"/>
    </source>
</evidence>
<dbReference type="PANTHER" id="PTHR43390:SF1">
    <property type="entry name" value="CHLOROPLAST PROCESSING PEPTIDASE"/>
    <property type="match status" value="1"/>
</dbReference>
<dbReference type="EC" id="3.4.21.89" evidence="3"/>
<dbReference type="Pfam" id="PF10502">
    <property type="entry name" value="Peptidase_S26"/>
    <property type="match status" value="1"/>
</dbReference>